<dbReference type="Pfam" id="PF13180">
    <property type="entry name" value="PDZ_2"/>
    <property type="match status" value="1"/>
</dbReference>
<evidence type="ECO:0000256" key="1">
    <source>
        <dbReference type="ARBA" id="ARBA00010541"/>
    </source>
</evidence>
<feature type="transmembrane region" description="Helical" evidence="6">
    <location>
        <begin position="7"/>
        <end position="30"/>
    </location>
</feature>
<dbReference type="InterPro" id="IPR009003">
    <property type="entry name" value="Peptidase_S1_PA"/>
</dbReference>
<organism evidence="8 9">
    <name type="scientific">Bombilactobacillus mellis</name>
    <dbReference type="NCBI Taxonomy" id="1218508"/>
    <lineage>
        <taxon>Bacteria</taxon>
        <taxon>Bacillati</taxon>
        <taxon>Bacillota</taxon>
        <taxon>Bacilli</taxon>
        <taxon>Lactobacillales</taxon>
        <taxon>Lactobacillaceae</taxon>
        <taxon>Bombilactobacillus</taxon>
    </lineage>
</organism>
<feature type="compositionally biased region" description="Basic and acidic residues" evidence="5">
    <location>
        <begin position="109"/>
        <end position="118"/>
    </location>
</feature>
<keyword evidence="4" id="KW-0720">Serine protease</keyword>
<sequence>MKSNNTGLWKIALVALISAFIGVGLGFWGFSHWGGLANSNTSTNTAPVNGKAGTTQVSNVTVKSNNQMTTAFKKVKGSVVSVINYQRQQQDDDSLGALFGSIYGNGDDNSNRSDKNNKLQESSEGSGLIYSKQNGNAYIVTNNHVVAGSEKLEVILSDGSKIAAKKVGTDSLTDLAVLSVAANKIHDVAAFGNSDAVTPGESVIAIGSPLGSKYATSVTAGIISAKNRTIDTTDEQTGQVTGQATVLQTDTAINPGNSGGPLVNAAGQVIGINSMKLASSTDGTSVEGMGFAIPSNEVVKIINQLVQNGKIQRPQLGIKVIDLDQVSSKQQRTVLKLPENVNEGVLVGSVNANSVARQSGLRKYDVIVALDNKKVKNVADLHTQLYSHNVGDNIKLQFYRDGKEQTINVKLTKTD</sequence>
<evidence type="ECO:0000313" key="8">
    <source>
        <dbReference type="EMBL" id="KJY51006.1"/>
    </source>
</evidence>
<dbReference type="InterPro" id="IPR001940">
    <property type="entry name" value="Peptidase_S1C"/>
</dbReference>
<keyword evidence="2 8" id="KW-0645">Protease</keyword>
<dbReference type="PATRIC" id="fig|1218508.4.peg.49"/>
<feature type="compositionally biased region" description="Polar residues" evidence="5">
    <location>
        <begin position="119"/>
        <end position="128"/>
    </location>
</feature>
<keyword evidence="3" id="KW-0378">Hydrolase</keyword>
<dbReference type="Pfam" id="PF13365">
    <property type="entry name" value="Trypsin_2"/>
    <property type="match status" value="1"/>
</dbReference>
<gene>
    <name evidence="8" type="primary">htrA</name>
    <name evidence="8" type="ORF">JG29_00480</name>
</gene>
<evidence type="ECO:0000256" key="5">
    <source>
        <dbReference type="SAM" id="MobiDB-lite"/>
    </source>
</evidence>
<dbReference type="AlphaFoldDB" id="A0A0F4L0B4"/>
<keyword evidence="6" id="KW-0472">Membrane</keyword>
<proteinExistence type="inferred from homology"/>
<comment type="caution">
    <text evidence="8">The sequence shown here is derived from an EMBL/GenBank/DDBJ whole genome shotgun (WGS) entry which is preliminary data.</text>
</comment>
<dbReference type="OrthoDB" id="9758917at2"/>
<dbReference type="SMART" id="SM00228">
    <property type="entry name" value="PDZ"/>
    <property type="match status" value="1"/>
</dbReference>
<dbReference type="SUPFAM" id="SSF50156">
    <property type="entry name" value="PDZ domain-like"/>
    <property type="match status" value="1"/>
</dbReference>
<dbReference type="Proteomes" id="UP000033695">
    <property type="component" value="Unassembled WGS sequence"/>
</dbReference>
<dbReference type="CDD" id="cd06781">
    <property type="entry name" value="cpPDZ_BsHtra-like"/>
    <property type="match status" value="1"/>
</dbReference>
<dbReference type="SUPFAM" id="SSF50494">
    <property type="entry name" value="Trypsin-like serine proteases"/>
    <property type="match status" value="1"/>
</dbReference>
<evidence type="ECO:0000256" key="4">
    <source>
        <dbReference type="ARBA" id="ARBA00022825"/>
    </source>
</evidence>
<keyword evidence="6" id="KW-0812">Transmembrane</keyword>
<dbReference type="HOGENOM" id="CLU_020120_0_2_9"/>
<dbReference type="PANTHER" id="PTHR43343">
    <property type="entry name" value="PEPTIDASE S12"/>
    <property type="match status" value="1"/>
</dbReference>
<dbReference type="InterPro" id="IPR043504">
    <property type="entry name" value="Peptidase_S1_PA_chymotrypsin"/>
</dbReference>
<evidence type="ECO:0000256" key="3">
    <source>
        <dbReference type="ARBA" id="ARBA00022801"/>
    </source>
</evidence>
<reference evidence="8 9" key="1">
    <citation type="submission" date="2014-12" db="EMBL/GenBank/DDBJ databases">
        <title>Comparative genomics of the lactic acid bacteria isolated from the honey bee gut.</title>
        <authorList>
            <person name="Ellegaard K.M."/>
            <person name="Tamarit D."/>
            <person name="Javelind E."/>
            <person name="Olofsson T."/>
            <person name="Andersson S.G."/>
            <person name="Vasquez A."/>
        </authorList>
    </citation>
    <scope>NUCLEOTIDE SEQUENCE [LARGE SCALE GENOMIC DNA]</scope>
    <source>
        <strain evidence="8 9">Hon2</strain>
    </source>
</reference>
<keyword evidence="9" id="KW-1185">Reference proteome</keyword>
<keyword evidence="6" id="KW-1133">Transmembrane helix</keyword>
<dbReference type="Gene3D" id="2.30.42.10">
    <property type="match status" value="1"/>
</dbReference>
<dbReference type="PRINTS" id="PR00834">
    <property type="entry name" value="PROTEASES2C"/>
</dbReference>
<evidence type="ECO:0000256" key="6">
    <source>
        <dbReference type="SAM" id="Phobius"/>
    </source>
</evidence>
<dbReference type="GO" id="GO:0004252">
    <property type="term" value="F:serine-type endopeptidase activity"/>
    <property type="evidence" value="ECO:0007669"/>
    <property type="project" value="InterPro"/>
</dbReference>
<comment type="similarity">
    <text evidence="1">Belongs to the peptidase S1C family.</text>
</comment>
<accession>A0A0F4L0B4</accession>
<protein>
    <submittedName>
        <fullName evidence="8">Serine protease do-like htrA</fullName>
    </submittedName>
</protein>
<evidence type="ECO:0000256" key="2">
    <source>
        <dbReference type="ARBA" id="ARBA00022670"/>
    </source>
</evidence>
<dbReference type="Gene3D" id="2.40.10.10">
    <property type="entry name" value="Trypsin-like serine proteases"/>
    <property type="match status" value="2"/>
</dbReference>
<feature type="region of interest" description="Disordered" evidence="5">
    <location>
        <begin position="106"/>
        <end position="128"/>
    </location>
</feature>
<dbReference type="STRING" id="1218508.JG29_00480"/>
<name>A0A0F4L0B4_9LACO</name>
<feature type="domain" description="PDZ" evidence="7">
    <location>
        <begin position="314"/>
        <end position="402"/>
    </location>
</feature>
<dbReference type="PANTHER" id="PTHR43343:SF3">
    <property type="entry name" value="PROTEASE DO-LIKE 8, CHLOROPLASTIC"/>
    <property type="match status" value="1"/>
</dbReference>
<evidence type="ECO:0000313" key="9">
    <source>
        <dbReference type="Proteomes" id="UP000033695"/>
    </source>
</evidence>
<dbReference type="InterPro" id="IPR036034">
    <property type="entry name" value="PDZ_sf"/>
</dbReference>
<dbReference type="RefSeq" id="WP_052696253.1">
    <property type="nucleotide sequence ID" value="NZ_JAAEDY010000004.1"/>
</dbReference>
<dbReference type="InterPro" id="IPR051201">
    <property type="entry name" value="Chloro_Bact_Ser_Proteases"/>
</dbReference>
<dbReference type="EMBL" id="JXBZ01000002">
    <property type="protein sequence ID" value="KJY51006.1"/>
    <property type="molecule type" value="Genomic_DNA"/>
</dbReference>
<evidence type="ECO:0000259" key="7">
    <source>
        <dbReference type="SMART" id="SM00228"/>
    </source>
</evidence>
<dbReference type="GO" id="GO:0006508">
    <property type="term" value="P:proteolysis"/>
    <property type="evidence" value="ECO:0007669"/>
    <property type="project" value="UniProtKB-KW"/>
</dbReference>
<dbReference type="InterPro" id="IPR001478">
    <property type="entry name" value="PDZ"/>
</dbReference>